<sequence length="96" mass="10753">MSETMNTQQNLPEGCECRLDFYLVSDTADVEVVVGLGGMTKVPQVEGVDKILAVVRSLGVATAPLEGMADDWRLMNRAEIADYKRRQEEDIEEEEF</sequence>
<dbReference type="RefSeq" id="WP_192215685.1">
    <property type="nucleotide sequence ID" value="NZ_BPQF01000019.1"/>
</dbReference>
<protein>
    <submittedName>
        <fullName evidence="1">Uncharacterized protein</fullName>
    </submittedName>
</protein>
<evidence type="ECO:0000313" key="2">
    <source>
        <dbReference type="Proteomes" id="UP001055307"/>
    </source>
</evidence>
<name>A0AAV4ZBZ1_9HYPH</name>
<accession>A0AAV4ZBZ1</accession>
<gene>
    <name evidence="1" type="ORF">OICFNHDK_3771</name>
</gene>
<dbReference type="Proteomes" id="UP001055307">
    <property type="component" value="Unassembled WGS sequence"/>
</dbReference>
<dbReference type="AlphaFoldDB" id="A0AAV4ZBZ1"/>
<organism evidence="1 2">
    <name type="scientific">Methylobacterium bullatum</name>
    <dbReference type="NCBI Taxonomy" id="570505"/>
    <lineage>
        <taxon>Bacteria</taxon>
        <taxon>Pseudomonadati</taxon>
        <taxon>Pseudomonadota</taxon>
        <taxon>Alphaproteobacteria</taxon>
        <taxon>Hyphomicrobiales</taxon>
        <taxon>Methylobacteriaceae</taxon>
        <taxon>Methylobacterium</taxon>
    </lineage>
</organism>
<comment type="caution">
    <text evidence="1">The sequence shown here is derived from an EMBL/GenBank/DDBJ whole genome shotgun (WGS) entry which is preliminary data.</text>
</comment>
<evidence type="ECO:0000313" key="1">
    <source>
        <dbReference type="EMBL" id="GJD41288.1"/>
    </source>
</evidence>
<keyword evidence="2" id="KW-1185">Reference proteome</keyword>
<dbReference type="EMBL" id="BPQF01000019">
    <property type="protein sequence ID" value="GJD41288.1"/>
    <property type="molecule type" value="Genomic_DNA"/>
</dbReference>
<reference evidence="1" key="1">
    <citation type="journal article" date="2016" name="Front. Microbiol.">
        <title>Genome Sequence of the Piezophilic, Mesophilic Sulfate-Reducing Bacterium Desulfovibrio indicus J2T.</title>
        <authorList>
            <person name="Cao J."/>
            <person name="Maignien L."/>
            <person name="Shao Z."/>
            <person name="Alain K."/>
            <person name="Jebbar M."/>
        </authorList>
    </citation>
    <scope>NUCLEOTIDE SEQUENCE</scope>
    <source>
        <strain evidence="1">DSM 21893</strain>
    </source>
</reference>
<reference evidence="1" key="2">
    <citation type="submission" date="2021-08" db="EMBL/GenBank/DDBJ databases">
        <authorList>
            <person name="Tani A."/>
            <person name="Ola A."/>
            <person name="Ogura Y."/>
            <person name="Katsura K."/>
            <person name="Hayashi T."/>
        </authorList>
    </citation>
    <scope>NUCLEOTIDE SEQUENCE</scope>
    <source>
        <strain evidence="1">DSM 21893</strain>
    </source>
</reference>
<proteinExistence type="predicted"/>